<comment type="caution">
    <text evidence="2">The sequence shown here is derived from an EMBL/GenBank/DDBJ whole genome shotgun (WGS) entry which is preliminary data.</text>
</comment>
<dbReference type="PANTHER" id="PTHR32182">
    <property type="entry name" value="DNA REPLICATION AND REPAIR PROTEIN RECF"/>
    <property type="match status" value="1"/>
</dbReference>
<proteinExistence type="predicted"/>
<keyword evidence="3" id="KW-1185">Reference proteome</keyword>
<dbReference type="Gene3D" id="3.40.50.300">
    <property type="entry name" value="P-loop containing nucleotide triphosphate hydrolases"/>
    <property type="match status" value="2"/>
</dbReference>
<feature type="domain" description="Endonuclease GajA/Old nuclease/RecF-like AAA" evidence="1">
    <location>
        <begin position="51"/>
        <end position="506"/>
    </location>
</feature>
<gene>
    <name evidence="2" type="ORF">G5A72_06175</name>
</gene>
<dbReference type="CDD" id="cd00267">
    <property type="entry name" value="ABC_ATPase"/>
    <property type="match status" value="1"/>
</dbReference>
<dbReference type="Proteomes" id="UP001644750">
    <property type="component" value="Unassembled WGS sequence"/>
</dbReference>
<dbReference type="Pfam" id="PF13175">
    <property type="entry name" value="AAA_15"/>
    <property type="match status" value="1"/>
</dbReference>
<sequence>MELLYLYIKRYDDVFENQQINFSSNYNIEYKDGCLNIEYKNNNMKGYYGDNIKNITLLHGKNGAGKSTLLDLLGMRLDDRRRNSHRKENKRSYFLMYHLYDNYYGFEFSDSSYIEGDQKITNINMHGIEVRQSLYKPWVSLIFSLEDNKLVYKNNFFKRWMKENGERAETRYAYITEDKYNSRINSNFVSEDDGEYIFARKYYINGICYEYLYKYLIYMKNKDEFWHLNKNIDIINIIKDELSVFRNEIDDETEEYLDEKIDELDKILKDSLNLDEENIKAEFISRFYIELIEYYFLNRFSGWIWNREPESRGIDILQEKYEKLVSRIETMSEDEECFDEILNYVLNKVDTEARRTVQTNEQMAISEMLNVIKELPEKYFKTNRKIRIDCNEPIEEKVSNLLRVYDFIYRGKDNEGSINTIDNVLGIIVPEMSEGQRVFLDIISKVTLAVDEIENGDNIVLLIDEPDRAIHPELARNFIDILLRNLNECQERTIQVVLSSHSPFIVTDILPENVYAITREESNNKSIIKQKQDTFATNIYYLLMDTFMLENTFGKYSYDKIKDVIKRLKYDEIEEQELNSIKDFIDRIGEKTVRKKLLELYYAKDRRYVEKQKISQEILHIDDEEKLRKIKRILDE</sequence>
<accession>A0ABX2I032</accession>
<dbReference type="PANTHER" id="PTHR32182:SF22">
    <property type="entry name" value="ATP-DEPENDENT ENDONUCLEASE, OLD FAMILY-RELATED"/>
    <property type="match status" value="1"/>
</dbReference>
<reference evidence="2 3" key="1">
    <citation type="journal article" date="2020" name="Cell Host Microbe">
        <title>Functional and Genomic Variation between Human-Derived Isolates of Lachnospiraceae Reveals Inter- and Intra-Species Diversity.</title>
        <authorList>
            <person name="Sorbara M.T."/>
            <person name="Littmann E.R."/>
            <person name="Fontana E."/>
            <person name="Moody T.U."/>
            <person name="Kohout C.E."/>
            <person name="Gjonbalaj M."/>
            <person name="Eaton V."/>
            <person name="Seok R."/>
            <person name="Leiner I.M."/>
            <person name="Pamer E.G."/>
        </authorList>
    </citation>
    <scope>NUCLEOTIDE SEQUENCE [LARGE SCALE GENOMIC DNA]</scope>
    <source>
        <strain evidence="2 3">MSK.14.57</strain>
    </source>
</reference>
<name>A0ABX2I032_ANAHA</name>
<protein>
    <submittedName>
        <fullName evidence="2">AAA family ATPase</fullName>
    </submittedName>
</protein>
<evidence type="ECO:0000259" key="1">
    <source>
        <dbReference type="Pfam" id="PF13175"/>
    </source>
</evidence>
<dbReference type="EMBL" id="JAAITB010000011">
    <property type="protein sequence ID" value="NSJ79179.1"/>
    <property type="molecule type" value="Genomic_DNA"/>
</dbReference>
<dbReference type="InterPro" id="IPR027417">
    <property type="entry name" value="P-loop_NTPase"/>
</dbReference>
<dbReference type="RefSeq" id="WP_173725127.1">
    <property type="nucleotide sequence ID" value="NZ_JAAIQB010000001.1"/>
</dbReference>
<dbReference type="SUPFAM" id="SSF52540">
    <property type="entry name" value="P-loop containing nucleoside triphosphate hydrolases"/>
    <property type="match status" value="1"/>
</dbReference>
<dbReference type="InterPro" id="IPR041685">
    <property type="entry name" value="AAA_GajA/Old/RecF-like"/>
</dbReference>
<organism evidence="2 3">
    <name type="scientific">Anaerostipes hadrus</name>
    <dbReference type="NCBI Taxonomy" id="649756"/>
    <lineage>
        <taxon>Bacteria</taxon>
        <taxon>Bacillati</taxon>
        <taxon>Bacillota</taxon>
        <taxon>Clostridia</taxon>
        <taxon>Lachnospirales</taxon>
        <taxon>Lachnospiraceae</taxon>
        <taxon>Anaerostipes</taxon>
    </lineage>
</organism>
<evidence type="ECO:0000313" key="3">
    <source>
        <dbReference type="Proteomes" id="UP001644750"/>
    </source>
</evidence>
<evidence type="ECO:0000313" key="2">
    <source>
        <dbReference type="EMBL" id="NSJ79179.1"/>
    </source>
</evidence>